<gene>
    <name evidence="3" type="ORF">TKK_012293</name>
</gene>
<proteinExistence type="predicted"/>
<comment type="caution">
    <text evidence="3">The sequence shown here is derived from an EMBL/GenBank/DDBJ whole genome shotgun (WGS) entry which is preliminary data.</text>
</comment>
<feature type="transmembrane region" description="Helical" evidence="1">
    <location>
        <begin position="12"/>
        <end position="30"/>
    </location>
</feature>
<sequence>MKDKKSSAGGFAKFLMFVFFFAIFGVLLLISRQPQNRHSLMFKTPALPFVPAIAVTVNIYLIFKLSILTLVRFTLWMTIVAQNLSDEDLFRLFEQTNTDDIINQQSEHDDSRIRFVRLRL</sequence>
<keyword evidence="1" id="KW-0472">Membrane</keyword>
<keyword evidence="4" id="KW-1185">Reference proteome</keyword>
<evidence type="ECO:0000313" key="4">
    <source>
        <dbReference type="Proteomes" id="UP001627154"/>
    </source>
</evidence>
<organism evidence="3 4">
    <name type="scientific">Trichogramma kaykai</name>
    <dbReference type="NCBI Taxonomy" id="54128"/>
    <lineage>
        <taxon>Eukaryota</taxon>
        <taxon>Metazoa</taxon>
        <taxon>Ecdysozoa</taxon>
        <taxon>Arthropoda</taxon>
        <taxon>Hexapoda</taxon>
        <taxon>Insecta</taxon>
        <taxon>Pterygota</taxon>
        <taxon>Neoptera</taxon>
        <taxon>Endopterygota</taxon>
        <taxon>Hymenoptera</taxon>
        <taxon>Apocrita</taxon>
        <taxon>Proctotrupomorpha</taxon>
        <taxon>Chalcidoidea</taxon>
        <taxon>Trichogrammatidae</taxon>
        <taxon>Trichogramma</taxon>
    </lineage>
</organism>
<keyword evidence="1" id="KW-1133">Transmembrane helix</keyword>
<accession>A0ABD2WJT4</accession>
<dbReference type="PANTHER" id="PTHR43243">
    <property type="entry name" value="INNER MEMBRANE TRANSPORTER YGJI-RELATED"/>
    <property type="match status" value="1"/>
</dbReference>
<feature type="domain" description="Cationic amino acid transporter C-terminal" evidence="2">
    <location>
        <begin position="42"/>
        <end position="80"/>
    </location>
</feature>
<feature type="transmembrane region" description="Helical" evidence="1">
    <location>
        <begin position="50"/>
        <end position="71"/>
    </location>
</feature>
<dbReference type="AlphaFoldDB" id="A0ABD2WJT4"/>
<reference evidence="3 4" key="1">
    <citation type="journal article" date="2024" name="bioRxiv">
        <title>A reference genome for Trichogramma kaykai: A tiny desert-dwelling parasitoid wasp with competing sex-ratio distorters.</title>
        <authorList>
            <person name="Culotta J."/>
            <person name="Lindsey A.R."/>
        </authorList>
    </citation>
    <scope>NUCLEOTIDE SEQUENCE [LARGE SCALE GENOMIC DNA]</scope>
    <source>
        <strain evidence="3 4">KSX58</strain>
    </source>
</reference>
<dbReference type="Pfam" id="PF13906">
    <property type="entry name" value="AA_permease_C"/>
    <property type="match status" value="1"/>
</dbReference>
<dbReference type="InterPro" id="IPR029485">
    <property type="entry name" value="CAT_C"/>
</dbReference>
<evidence type="ECO:0000313" key="3">
    <source>
        <dbReference type="EMBL" id="KAL3393014.1"/>
    </source>
</evidence>
<keyword evidence="1" id="KW-0812">Transmembrane</keyword>
<dbReference type="EMBL" id="JBJJXI010000100">
    <property type="protein sequence ID" value="KAL3393014.1"/>
    <property type="molecule type" value="Genomic_DNA"/>
</dbReference>
<dbReference type="Proteomes" id="UP001627154">
    <property type="component" value="Unassembled WGS sequence"/>
</dbReference>
<evidence type="ECO:0000259" key="2">
    <source>
        <dbReference type="Pfam" id="PF13906"/>
    </source>
</evidence>
<protein>
    <recommendedName>
        <fullName evidence="2">Cationic amino acid transporter C-terminal domain-containing protein</fullName>
    </recommendedName>
</protein>
<name>A0ABD2WJT4_9HYME</name>
<dbReference type="PANTHER" id="PTHR43243:SF17">
    <property type="entry name" value="CATIONIC AMINO ACID TRANSPORTER-RELATED"/>
    <property type="match status" value="1"/>
</dbReference>
<evidence type="ECO:0000256" key="1">
    <source>
        <dbReference type="SAM" id="Phobius"/>
    </source>
</evidence>